<proteinExistence type="predicted"/>
<sequence>EDLHNGKTITETKTLLTRPEDQPVHTNPTGMDFEKRKLFIPPSFIDEIVLKGGDEYVKASDLATIVNAFILEMEKLRIEMIQVKLHLASMSDENISEEDAS</sequence>
<dbReference type="AlphaFoldDB" id="A0A0F9C1U6"/>
<evidence type="ECO:0000313" key="2">
    <source>
        <dbReference type="EMBL" id="KKL28129.1"/>
    </source>
</evidence>
<protein>
    <submittedName>
        <fullName evidence="2">Uncharacterized protein</fullName>
    </submittedName>
</protein>
<evidence type="ECO:0000256" key="1">
    <source>
        <dbReference type="SAM" id="MobiDB-lite"/>
    </source>
</evidence>
<organism evidence="2">
    <name type="scientific">marine sediment metagenome</name>
    <dbReference type="NCBI Taxonomy" id="412755"/>
    <lineage>
        <taxon>unclassified sequences</taxon>
        <taxon>metagenomes</taxon>
        <taxon>ecological metagenomes</taxon>
    </lineage>
</organism>
<reference evidence="2" key="1">
    <citation type="journal article" date="2015" name="Nature">
        <title>Complex archaea that bridge the gap between prokaryotes and eukaryotes.</title>
        <authorList>
            <person name="Spang A."/>
            <person name="Saw J.H."/>
            <person name="Jorgensen S.L."/>
            <person name="Zaremba-Niedzwiedzka K."/>
            <person name="Martijn J."/>
            <person name="Lind A.E."/>
            <person name="van Eijk R."/>
            <person name="Schleper C."/>
            <person name="Guy L."/>
            <person name="Ettema T.J."/>
        </authorList>
    </citation>
    <scope>NUCLEOTIDE SEQUENCE</scope>
</reference>
<dbReference type="EMBL" id="LAZR01035206">
    <property type="protein sequence ID" value="KKL28129.1"/>
    <property type="molecule type" value="Genomic_DNA"/>
</dbReference>
<comment type="caution">
    <text evidence="2">The sequence shown here is derived from an EMBL/GenBank/DDBJ whole genome shotgun (WGS) entry which is preliminary data.</text>
</comment>
<name>A0A0F9C1U6_9ZZZZ</name>
<feature type="non-terminal residue" evidence="2">
    <location>
        <position position="1"/>
    </location>
</feature>
<feature type="region of interest" description="Disordered" evidence="1">
    <location>
        <begin position="1"/>
        <end position="30"/>
    </location>
</feature>
<gene>
    <name evidence="2" type="ORF">LCGC14_2378260</name>
</gene>
<accession>A0A0F9C1U6</accession>